<organism evidence="1 2">
    <name type="scientific">Hypsizygus marmoreus</name>
    <name type="common">White beech mushroom</name>
    <name type="synonym">Agaricus marmoreus</name>
    <dbReference type="NCBI Taxonomy" id="39966"/>
    <lineage>
        <taxon>Eukaryota</taxon>
        <taxon>Fungi</taxon>
        <taxon>Dikarya</taxon>
        <taxon>Basidiomycota</taxon>
        <taxon>Agaricomycotina</taxon>
        <taxon>Agaricomycetes</taxon>
        <taxon>Agaricomycetidae</taxon>
        <taxon>Agaricales</taxon>
        <taxon>Tricholomatineae</taxon>
        <taxon>Lyophyllaceae</taxon>
        <taxon>Hypsizygus</taxon>
    </lineage>
</organism>
<dbReference type="OrthoDB" id="3235983at2759"/>
<evidence type="ECO:0000313" key="2">
    <source>
        <dbReference type="Proteomes" id="UP000076154"/>
    </source>
</evidence>
<keyword evidence="2" id="KW-1185">Reference proteome</keyword>
<evidence type="ECO:0000313" key="1">
    <source>
        <dbReference type="EMBL" id="RDB15133.1"/>
    </source>
</evidence>
<dbReference type="EMBL" id="LUEZ02000205">
    <property type="protein sequence ID" value="RDB15133.1"/>
    <property type="molecule type" value="Genomic_DNA"/>
</dbReference>
<dbReference type="InParanoid" id="A0A369J612"/>
<protein>
    <submittedName>
        <fullName evidence="1">Uncharacterized protein</fullName>
    </submittedName>
</protein>
<comment type="caution">
    <text evidence="1">The sequence shown here is derived from an EMBL/GenBank/DDBJ whole genome shotgun (WGS) entry which is preliminary data.</text>
</comment>
<feature type="non-terminal residue" evidence="1">
    <location>
        <position position="1"/>
    </location>
</feature>
<name>A0A369J612_HYPMA</name>
<proteinExistence type="predicted"/>
<dbReference type="Proteomes" id="UP000076154">
    <property type="component" value="Unassembled WGS sequence"/>
</dbReference>
<dbReference type="AlphaFoldDB" id="A0A369J612"/>
<accession>A0A369J612</accession>
<sequence length="528" mass="57846">APGVIDANGFAICPDCDTNVNCGKVGISNLEKRHRGKKVCLDQIARRDKSARTKKNTSILSFLQPKPARVPSTVTAPSLIGGSGSSSTWAPLIRSAETLPDRPRRATSERAPVIQKLRNLVLRLPTSVLVAVSDDALAIFSGNPEQTVDPQMDGDEIWEGMMNSTLKRALGWGRELDLTGVVRRGALGMDGFVKFLDYFMTERGVSAERVEGKLEYLFETLAKMTAEVTLPLITPVGVDNEMDPASVRAVASSQADEQPHIEVTETINIPTTIDVDALPDDVVVSSRQRSTCTGYHLPIPDGQSPHSTYPFALHDSVNPPWDYSVVNGVMSLVARGCDGTPMKGREICRKCENLENNMTLTGILSRMKDGVHENAPFAYHPFSGMVEVLHRKSAQIKHLRLRGLNQARKLLVQATALSDHKRFALAIASGAFERVGRLVSIALKQRRGIRGILTLYDAAAKGIYKPKSYTEEDDMRGLLLWRLGGNRIAHIAHRALGLPGLTTLRNRSIMPPLITSPSMPTTSWQLHI</sequence>
<reference evidence="1" key="1">
    <citation type="submission" date="2018-04" db="EMBL/GenBank/DDBJ databases">
        <title>Whole genome sequencing of Hypsizygus marmoreus.</title>
        <authorList>
            <person name="Choi I.-G."/>
            <person name="Min B."/>
            <person name="Kim J.-G."/>
            <person name="Kim S."/>
            <person name="Oh Y.-L."/>
            <person name="Kong W.-S."/>
            <person name="Park H."/>
            <person name="Jeong J."/>
            <person name="Song E.-S."/>
        </authorList>
    </citation>
    <scope>NUCLEOTIDE SEQUENCE [LARGE SCALE GENOMIC DNA]</scope>
    <source>
        <strain evidence="1">51987-8</strain>
    </source>
</reference>
<gene>
    <name evidence="1" type="ORF">Hypma_005187</name>
</gene>